<dbReference type="Pfam" id="PF24883">
    <property type="entry name" value="NPHP3_N"/>
    <property type="match status" value="1"/>
</dbReference>
<dbReference type="CDD" id="cd00200">
    <property type="entry name" value="WD40"/>
    <property type="match status" value="1"/>
</dbReference>
<organism evidence="5 6">
    <name type="scientific">Colletotrichum chrysophilum</name>
    <dbReference type="NCBI Taxonomy" id="1836956"/>
    <lineage>
        <taxon>Eukaryota</taxon>
        <taxon>Fungi</taxon>
        <taxon>Dikarya</taxon>
        <taxon>Ascomycota</taxon>
        <taxon>Pezizomycotina</taxon>
        <taxon>Sordariomycetes</taxon>
        <taxon>Hypocreomycetidae</taxon>
        <taxon>Glomerellales</taxon>
        <taxon>Glomerellaceae</taxon>
        <taxon>Colletotrichum</taxon>
        <taxon>Colletotrichum gloeosporioides species complex</taxon>
    </lineage>
</organism>
<evidence type="ECO:0000313" key="5">
    <source>
        <dbReference type="EMBL" id="KAK1853687.1"/>
    </source>
</evidence>
<dbReference type="Gene3D" id="2.130.10.10">
    <property type="entry name" value="YVTN repeat-like/Quinoprotein amine dehydrogenase"/>
    <property type="match status" value="3"/>
</dbReference>
<evidence type="ECO:0000313" key="6">
    <source>
        <dbReference type="Proteomes" id="UP001243330"/>
    </source>
</evidence>
<dbReference type="InterPro" id="IPR015943">
    <property type="entry name" value="WD40/YVTN_repeat-like_dom_sf"/>
</dbReference>
<evidence type="ECO:0000256" key="1">
    <source>
        <dbReference type="ARBA" id="ARBA00022737"/>
    </source>
</evidence>
<keyword evidence="6" id="KW-1185">Reference proteome</keyword>
<dbReference type="PROSITE" id="PS50294">
    <property type="entry name" value="WD_REPEATS_REGION"/>
    <property type="match status" value="1"/>
</dbReference>
<feature type="repeat" description="WD" evidence="2">
    <location>
        <begin position="879"/>
        <end position="910"/>
    </location>
</feature>
<dbReference type="InterPro" id="IPR007111">
    <property type="entry name" value="NACHT_NTPase"/>
</dbReference>
<dbReference type="AlphaFoldDB" id="A0AAD9AUT5"/>
<reference evidence="5" key="1">
    <citation type="submission" date="2023-01" db="EMBL/GenBank/DDBJ databases">
        <title>Colletotrichum chrysophilum M932 genome sequence.</title>
        <authorList>
            <person name="Baroncelli R."/>
        </authorList>
    </citation>
    <scope>NUCLEOTIDE SEQUENCE</scope>
    <source>
        <strain evidence="5">M932</strain>
    </source>
</reference>
<dbReference type="PROSITE" id="PS50082">
    <property type="entry name" value="WD_REPEATS_2"/>
    <property type="match status" value="2"/>
</dbReference>
<dbReference type="SUPFAM" id="SSF50978">
    <property type="entry name" value="WD40 repeat-like"/>
    <property type="match status" value="2"/>
</dbReference>
<dbReference type="EMBL" id="JAQOWY010000050">
    <property type="protein sequence ID" value="KAK1853687.1"/>
    <property type="molecule type" value="Genomic_DNA"/>
</dbReference>
<dbReference type="SUPFAM" id="SSF52540">
    <property type="entry name" value="P-loop containing nucleoside triphosphate hydrolases"/>
    <property type="match status" value="1"/>
</dbReference>
<protein>
    <submittedName>
        <fullName evidence="5">Nacht and wd domain protein</fullName>
    </submittedName>
</protein>
<dbReference type="PANTHER" id="PTHR10039">
    <property type="entry name" value="AMELOGENIN"/>
    <property type="match status" value="1"/>
</dbReference>
<feature type="repeat" description="WD" evidence="2">
    <location>
        <begin position="700"/>
        <end position="741"/>
    </location>
</feature>
<feature type="domain" description="NACHT" evidence="4">
    <location>
        <begin position="97"/>
        <end position="239"/>
    </location>
</feature>
<dbReference type="InterPro" id="IPR036322">
    <property type="entry name" value="WD40_repeat_dom_sf"/>
</dbReference>
<feature type="compositionally biased region" description="Polar residues" evidence="3">
    <location>
        <begin position="1"/>
        <end position="13"/>
    </location>
</feature>
<dbReference type="InterPro" id="IPR001680">
    <property type="entry name" value="WD40_rpt"/>
</dbReference>
<accession>A0AAD9AUT5</accession>
<keyword evidence="1" id="KW-0677">Repeat</keyword>
<dbReference type="Proteomes" id="UP001243330">
    <property type="component" value="Unassembled WGS sequence"/>
</dbReference>
<evidence type="ECO:0000256" key="2">
    <source>
        <dbReference type="PROSITE-ProRule" id="PRU00221"/>
    </source>
</evidence>
<dbReference type="Gene3D" id="3.40.50.300">
    <property type="entry name" value="P-loop containing nucleotide triphosphate hydrolases"/>
    <property type="match status" value="1"/>
</dbReference>
<dbReference type="InterPro" id="IPR027417">
    <property type="entry name" value="P-loop_NTPase"/>
</dbReference>
<proteinExistence type="predicted"/>
<comment type="caution">
    <text evidence="5">The sequence shown here is derived from an EMBL/GenBank/DDBJ whole genome shotgun (WGS) entry which is preliminary data.</text>
</comment>
<sequence length="1154" mass="128507">MAGTEYQHNSSGPGDQFIAAGPQNNNSGSGTQYNAHNINFNAPQDSDASLLADLRITDPRDDKDRIEHTKGGLFRDSYHWILENSDFQEWRNGSERRLLWVRGDPGKGKTMLLCGLINELTNEGTEPVYFFCQATDSRLNTATAVLRGLIYLLLEKRPSLIQFVREKHRQGGKRFFEDANSWIALGKILAQMLSQQDQGMEKIVLVIDALDECTTRLDDLLDMVIRLSSTPTKVVVSSRNWSNIQEAMATAERQCPICLELNEASVSAAVLAYTNYKVSQLVLQKGYNTMLRDAVQSYLTSYSNGTFLWVSIVAQRLGDRKLPRRHTLTTLKEHPQGLDALYGRMLDQVFESTDVDLHEKVLAVVLITFRPLHFEELATLVQAPLDDELLTEIIGECGSLLVLRDNTVYLVHQSAKDFFLKHSLDRIMPLGIAHQHTLLFSNSLRAMSTALRQTMQNLKPGQGHIFKRHTPGPDLLVPIRYPCVNWAQHLSQGLPPTTQEFDEVHAFLTEHYLHWLEAISFMQSMGDGMACIHELKRLILNSGESSPLANLVKDAFRFFKQFYVGIEDDPFQVYSSLTFAPTGSIIKSLYRHETPHWWSMKMVPPISSEWSNCLENIDPSDEICDAVFSSNGEALAFDVGRGEIRVRDVATGVWLHELNTGFGWHCSSVATSEESILAAASNGYVFLFGILTGEKMGEPIETRETRVSSMAFAPNGAMLATGSTEGALRLWNVETRKLQRTLRENDQRGRVKLIVFSSNGHYVAVAVDKTIIVWDSITGLHLWTFVDHDGDVLLVAFASDDYHVQSASSDGSVKMSNSASPSCLRTILVPVDEWKYVAFSRDLAKVACASCRVDCIRIWDATTGRLLGVLQPLGNADILAFSPDDTMLMSATSSNGAKLWDLTDGMDLNVTPVSQEDQFIYTMALSPDGTQLAVLSGSGLKIWDASTGQYLQELNEWKASDSGASVTFSSNGNLLAKISEGNGNVAEIWNVSKTTCLQSLADERIFMIAGLEFSPDNATLAILTKDIINLWDVGEGTCRVAYKSPDNFYALNEVRFSETGSHLLPYNWEDGNRAIRWESKTAAGPKEVEVAPLEAIHVPGYSTENHCSWVQKNGKNIIWIPPEYRTNTCVTWGPMMALGHESGRVAILRFTDFA</sequence>
<name>A0AAD9AUT5_9PEZI</name>
<dbReference type="Pfam" id="PF00400">
    <property type="entry name" value="WD40"/>
    <property type="match status" value="2"/>
</dbReference>
<dbReference type="SMART" id="SM00320">
    <property type="entry name" value="WD40"/>
    <property type="match status" value="7"/>
</dbReference>
<feature type="compositionally biased region" description="Polar residues" evidence="3">
    <location>
        <begin position="22"/>
        <end position="39"/>
    </location>
</feature>
<evidence type="ECO:0000259" key="4">
    <source>
        <dbReference type="PROSITE" id="PS50837"/>
    </source>
</evidence>
<dbReference type="InterPro" id="IPR056884">
    <property type="entry name" value="NPHP3-like_N"/>
</dbReference>
<dbReference type="PROSITE" id="PS50837">
    <property type="entry name" value="NACHT"/>
    <property type="match status" value="1"/>
</dbReference>
<dbReference type="PANTHER" id="PTHR10039:SF14">
    <property type="entry name" value="NACHT DOMAIN-CONTAINING PROTEIN"/>
    <property type="match status" value="1"/>
</dbReference>
<evidence type="ECO:0000256" key="3">
    <source>
        <dbReference type="SAM" id="MobiDB-lite"/>
    </source>
</evidence>
<gene>
    <name evidence="5" type="ORF">CCHR01_03679</name>
</gene>
<keyword evidence="2" id="KW-0853">WD repeat</keyword>
<feature type="region of interest" description="Disordered" evidence="3">
    <location>
        <begin position="1"/>
        <end position="39"/>
    </location>
</feature>